<dbReference type="Pfam" id="PF10536">
    <property type="entry name" value="PMD"/>
    <property type="match status" value="1"/>
</dbReference>
<dbReference type="Gramene" id="CDP19152">
    <property type="protein sequence ID" value="CDP19152"/>
    <property type="gene ID" value="GSCOC_T00001658001"/>
</dbReference>
<proteinExistence type="inferred from homology"/>
<dbReference type="OMA" id="KCHTRAF"/>
<dbReference type="FunCoup" id="A0A068VEZ1">
    <property type="interactions" value="5"/>
</dbReference>
<feature type="region of interest" description="Disordered" evidence="5">
    <location>
        <begin position="664"/>
        <end position="741"/>
    </location>
</feature>
<feature type="domain" description="Serine/threonine specific protein phosphatases" evidence="6">
    <location>
        <begin position="912"/>
        <end position="917"/>
    </location>
</feature>
<comment type="catalytic activity">
    <reaction evidence="4">
        <text>O-phospho-L-threonyl-[protein] + H2O = L-threonyl-[protein] + phosphate</text>
        <dbReference type="Rhea" id="RHEA:47004"/>
        <dbReference type="Rhea" id="RHEA-COMP:11060"/>
        <dbReference type="Rhea" id="RHEA-COMP:11605"/>
        <dbReference type="ChEBI" id="CHEBI:15377"/>
        <dbReference type="ChEBI" id="CHEBI:30013"/>
        <dbReference type="ChEBI" id="CHEBI:43474"/>
        <dbReference type="ChEBI" id="CHEBI:61977"/>
        <dbReference type="EC" id="3.1.3.16"/>
    </reaction>
</comment>
<gene>
    <name evidence="7" type="ORF">GSCOC_T00001658001</name>
</gene>
<evidence type="ECO:0000256" key="2">
    <source>
        <dbReference type="ARBA" id="ARBA00022723"/>
    </source>
</evidence>
<keyword evidence="3" id="KW-0464">Manganese</keyword>
<keyword evidence="4" id="KW-0378">Hydrolase</keyword>
<feature type="compositionally biased region" description="Basic residues" evidence="5">
    <location>
        <begin position="604"/>
        <end position="626"/>
    </location>
</feature>
<dbReference type="InterPro" id="IPR051134">
    <property type="entry name" value="PPP_phosphatase"/>
</dbReference>
<feature type="compositionally biased region" description="Polar residues" evidence="5">
    <location>
        <begin position="593"/>
        <end position="603"/>
    </location>
</feature>
<dbReference type="InterPro" id="IPR004843">
    <property type="entry name" value="Calcineurin-like_PHP"/>
</dbReference>
<dbReference type="SUPFAM" id="SSF56300">
    <property type="entry name" value="Metallo-dependent phosphatases"/>
    <property type="match status" value="1"/>
</dbReference>
<dbReference type="EMBL" id="HG739445">
    <property type="protein sequence ID" value="CDP19152.1"/>
    <property type="molecule type" value="Genomic_DNA"/>
</dbReference>
<sequence length="1182" mass="132044">MKYMLFPNMGFLISYNYLSATYGNTLCFKNGFILVGSTLNMEEHEQTHGNLPELALGLASSEGPVLSLQAEHRSSDIEKGKDLAPLTCRRADRQFWKMKPLDARVLLHLAQAGFYGVYCIGQLPLDHSLITALVERWREETHTFHFPVGECTITLQDVAILLGLPIDGDPITSPESSKKMQEWQALCQELLGVTPPPKDFNGNRLRLRCLNERFKSLPSDADDTVILCHARAHILRMIGGLLFPDKSQSKVKLMYLPFLRDLEACGKLSWGSAVLACLYREMCRASKSKAKEIGGPLILLQLWAWERLLPFRLEKKLPRLKPPYTEDESNGSDLVAVEDVEAHVISERDHDLPGKPLGSRWKERFRHKKGVAHNLELYRNQLDRLKEGEFIWRPYTPEVTAQLPSYCLSGQAIWHTVSPLICFSIVEWHLPNRVMRQFGLKQMKPPNCDTRRDLHRTDMRGREGYDFEKLHLHHVLLWRDCNQHIIQGEPFDGIMADDDPYLVWYREITRLRIGNPSQKQEERYVEKEDIIKSIAETIVSIYKKSDGTIKEFNEDLGLQSLVQIRRMCINSLETMQKHPGPAGHLASEIVVSRSTPAPSSSHMPSRKRHRGLVAPRSPRKSRKKNVNKASPITPTDITLHPLPDAASISVHSPLSVLATSAVGLSRDPPAMPVDPPSPSMRLYSPSPSMPIDPPSPSVPIDPPGPSVPIDPPSLSVPNDPPCPSISIDPPSPSVPNDPRPPPVLCLSKNKSSLPVVFGELSSSVLPLPHSCPPLPLSWPSSGLLTREWIMDLEIALDWSSRNMPPEQFSSVVPEEVFNQLVLSASTIMSKEPNCLRIDGELGLSPGSRVVVVGDLHGQLHDLLFLLRDAKYPDDDRFFIFNGNYVDIGAWGLETFLILLAWKVLFPNKVHLLRGNHETKLCSGKHGFKQEILVKYGTKGKDVYQKCLSCFIKLPLSSVIAGKTYVTHGGLFRSITKGKKSKTSVDDLKEIGSLEDLSKIRRFVLDPPLNGKNAIIGDILWSAPSMSPGFSRTNQQSFGLLWGPDFTDEFLKNSNLKLIIRGHEGPDVRKGQLGLGGIDEGYTIDHDVEAGRLITVCSAPDYPQFQAKEARYLNKGAYVVLDHPDFDAPSVRIFEAVTPRPKANAYYDYKNVAGSSEEGNLASSSHEDLDLAGGSDEEINCPH</sequence>
<dbReference type="Gene3D" id="3.60.21.10">
    <property type="match status" value="1"/>
</dbReference>
<evidence type="ECO:0000313" key="8">
    <source>
        <dbReference type="Proteomes" id="UP000295252"/>
    </source>
</evidence>
<feature type="compositionally biased region" description="Polar residues" evidence="5">
    <location>
        <begin position="627"/>
        <end position="636"/>
    </location>
</feature>
<feature type="region of interest" description="Disordered" evidence="5">
    <location>
        <begin position="1156"/>
        <end position="1182"/>
    </location>
</feature>
<evidence type="ECO:0000256" key="1">
    <source>
        <dbReference type="ARBA" id="ARBA00001936"/>
    </source>
</evidence>
<feature type="compositionally biased region" description="Pro residues" evidence="5">
    <location>
        <begin position="687"/>
        <end position="711"/>
    </location>
</feature>
<reference evidence="8" key="1">
    <citation type="journal article" date="2014" name="Science">
        <title>The coffee genome provides insight into the convergent evolution of caffeine biosynthesis.</title>
        <authorList>
            <person name="Denoeud F."/>
            <person name="Carretero-Paulet L."/>
            <person name="Dereeper A."/>
            <person name="Droc G."/>
            <person name="Guyot R."/>
            <person name="Pietrella M."/>
            <person name="Zheng C."/>
            <person name="Alberti A."/>
            <person name="Anthony F."/>
            <person name="Aprea G."/>
            <person name="Aury J.M."/>
            <person name="Bento P."/>
            <person name="Bernard M."/>
            <person name="Bocs S."/>
            <person name="Campa C."/>
            <person name="Cenci A."/>
            <person name="Combes M.C."/>
            <person name="Crouzillat D."/>
            <person name="Da Silva C."/>
            <person name="Daddiego L."/>
            <person name="De Bellis F."/>
            <person name="Dussert S."/>
            <person name="Garsmeur O."/>
            <person name="Gayraud T."/>
            <person name="Guignon V."/>
            <person name="Jahn K."/>
            <person name="Jamilloux V."/>
            <person name="Joet T."/>
            <person name="Labadie K."/>
            <person name="Lan T."/>
            <person name="Leclercq J."/>
            <person name="Lepelley M."/>
            <person name="Leroy T."/>
            <person name="Li L.T."/>
            <person name="Librado P."/>
            <person name="Lopez L."/>
            <person name="Munoz A."/>
            <person name="Noel B."/>
            <person name="Pallavicini A."/>
            <person name="Perrotta G."/>
            <person name="Poncet V."/>
            <person name="Pot D."/>
            <person name="Priyono X."/>
            <person name="Rigoreau M."/>
            <person name="Rouard M."/>
            <person name="Rozas J."/>
            <person name="Tranchant-Dubreuil C."/>
            <person name="VanBuren R."/>
            <person name="Zhang Q."/>
            <person name="Andrade A.C."/>
            <person name="Argout X."/>
            <person name="Bertrand B."/>
            <person name="de Kochko A."/>
            <person name="Graziosi G."/>
            <person name="Henry R.J."/>
            <person name="Jayarama X."/>
            <person name="Ming R."/>
            <person name="Nagai C."/>
            <person name="Rounsley S."/>
            <person name="Sankoff D."/>
            <person name="Giuliano G."/>
            <person name="Albert V.A."/>
            <person name="Wincker P."/>
            <person name="Lashermes P."/>
        </authorList>
    </citation>
    <scope>NUCLEOTIDE SEQUENCE [LARGE SCALE GENOMIC DNA]</scope>
    <source>
        <strain evidence="8">cv. DH200-94</strain>
    </source>
</reference>
<dbReference type="PANTHER" id="PTHR45668:SF9">
    <property type="entry name" value="SERINE_THREONINE-PROTEIN PHOSPHATASE 7"/>
    <property type="match status" value="1"/>
</dbReference>
<dbReference type="InterPro" id="IPR006186">
    <property type="entry name" value="Ser/Thr-sp_prot-phosphatase"/>
</dbReference>
<comment type="cofactor">
    <cofactor evidence="1">
        <name>Mn(2+)</name>
        <dbReference type="ChEBI" id="CHEBI:29035"/>
    </cofactor>
</comment>
<evidence type="ECO:0000256" key="5">
    <source>
        <dbReference type="SAM" id="MobiDB-lite"/>
    </source>
</evidence>
<feature type="compositionally biased region" description="Pro residues" evidence="5">
    <location>
        <begin position="718"/>
        <end position="741"/>
    </location>
</feature>
<evidence type="ECO:0000313" key="7">
    <source>
        <dbReference type="EMBL" id="CDP19152.1"/>
    </source>
</evidence>
<dbReference type="GO" id="GO:0004722">
    <property type="term" value="F:protein serine/threonine phosphatase activity"/>
    <property type="evidence" value="ECO:0007669"/>
    <property type="project" value="UniProtKB-EC"/>
</dbReference>
<dbReference type="PRINTS" id="PR00114">
    <property type="entry name" value="STPHPHTASE"/>
</dbReference>
<dbReference type="Pfam" id="PF00149">
    <property type="entry name" value="Metallophos"/>
    <property type="match status" value="1"/>
</dbReference>
<name>A0A068VEZ1_COFCA</name>
<dbReference type="STRING" id="49390.A0A068VEZ1"/>
<feature type="compositionally biased region" description="Pro residues" evidence="5">
    <location>
        <begin position="669"/>
        <end position="678"/>
    </location>
</feature>
<keyword evidence="2" id="KW-0479">Metal-binding</keyword>
<dbReference type="InterPro" id="IPR019557">
    <property type="entry name" value="AminoTfrase-like_pln_mobile"/>
</dbReference>
<evidence type="ECO:0000256" key="4">
    <source>
        <dbReference type="RuleBase" id="RU004273"/>
    </source>
</evidence>
<accession>A0A068VEZ1</accession>
<dbReference type="PANTHER" id="PTHR45668">
    <property type="entry name" value="SERINE/THREONINE-PROTEIN PHOSPHATASE 5-RELATED"/>
    <property type="match status" value="1"/>
</dbReference>
<evidence type="ECO:0000256" key="3">
    <source>
        <dbReference type="ARBA" id="ARBA00023211"/>
    </source>
</evidence>
<dbReference type="SMART" id="SM00156">
    <property type="entry name" value="PP2Ac"/>
    <property type="match status" value="1"/>
</dbReference>
<dbReference type="AlphaFoldDB" id="A0A068VEZ1"/>
<dbReference type="OrthoDB" id="1939467at2759"/>
<feature type="region of interest" description="Disordered" evidence="5">
    <location>
        <begin position="593"/>
        <end position="640"/>
    </location>
</feature>
<dbReference type="PhylomeDB" id="A0A068VEZ1"/>
<organism evidence="7 8">
    <name type="scientific">Coffea canephora</name>
    <name type="common">Robusta coffee</name>
    <dbReference type="NCBI Taxonomy" id="49390"/>
    <lineage>
        <taxon>Eukaryota</taxon>
        <taxon>Viridiplantae</taxon>
        <taxon>Streptophyta</taxon>
        <taxon>Embryophyta</taxon>
        <taxon>Tracheophyta</taxon>
        <taxon>Spermatophyta</taxon>
        <taxon>Magnoliopsida</taxon>
        <taxon>eudicotyledons</taxon>
        <taxon>Gunneridae</taxon>
        <taxon>Pentapetalae</taxon>
        <taxon>asterids</taxon>
        <taxon>lamiids</taxon>
        <taxon>Gentianales</taxon>
        <taxon>Rubiaceae</taxon>
        <taxon>Ixoroideae</taxon>
        <taxon>Gardenieae complex</taxon>
        <taxon>Bertiereae - Coffeeae clade</taxon>
        <taxon>Coffeeae</taxon>
        <taxon>Coffea</taxon>
    </lineage>
</organism>
<dbReference type="GO" id="GO:0046872">
    <property type="term" value="F:metal ion binding"/>
    <property type="evidence" value="ECO:0007669"/>
    <property type="project" value="UniProtKB-KW"/>
</dbReference>
<dbReference type="EC" id="3.1.3.16" evidence="4"/>
<protein>
    <recommendedName>
        <fullName evidence="4">Serine/threonine-protein phosphatase</fullName>
        <ecNumber evidence="4">3.1.3.16</ecNumber>
    </recommendedName>
</protein>
<dbReference type="InParanoid" id="A0A068VEZ1"/>
<evidence type="ECO:0000259" key="6">
    <source>
        <dbReference type="PROSITE" id="PS00125"/>
    </source>
</evidence>
<dbReference type="InterPro" id="IPR029052">
    <property type="entry name" value="Metallo-depent_PP-like"/>
</dbReference>
<dbReference type="PROSITE" id="PS00125">
    <property type="entry name" value="SER_THR_PHOSPHATASE"/>
    <property type="match status" value="1"/>
</dbReference>
<comment type="similarity">
    <text evidence="4">Belongs to the PPP phosphatase family.</text>
</comment>
<keyword evidence="8" id="KW-1185">Reference proteome</keyword>
<dbReference type="Proteomes" id="UP000295252">
    <property type="component" value="Chromosome V"/>
</dbReference>